<dbReference type="Proteomes" id="UP000243498">
    <property type="component" value="Unassembled WGS sequence"/>
</dbReference>
<feature type="compositionally biased region" description="Polar residues" evidence="1">
    <location>
        <begin position="98"/>
        <end position="107"/>
    </location>
</feature>
<proteinExistence type="predicted"/>
<evidence type="ECO:0000313" key="2">
    <source>
        <dbReference type="EMBL" id="OAA47754.1"/>
    </source>
</evidence>
<keyword evidence="3" id="KW-1185">Reference proteome</keyword>
<protein>
    <submittedName>
        <fullName evidence="2">Uncharacterized protein</fullName>
    </submittedName>
</protein>
<accession>A0A167HCH2</accession>
<dbReference type="AlphaFoldDB" id="A0A167HCH2"/>
<evidence type="ECO:0000256" key="1">
    <source>
        <dbReference type="SAM" id="MobiDB-lite"/>
    </source>
</evidence>
<name>A0A167HCH2_METRR</name>
<evidence type="ECO:0000313" key="3">
    <source>
        <dbReference type="Proteomes" id="UP000243498"/>
    </source>
</evidence>
<gene>
    <name evidence="2" type="ORF">NOR_02244</name>
</gene>
<reference evidence="2 3" key="1">
    <citation type="journal article" date="2016" name="Genome Biol. Evol.">
        <title>Divergent and convergent evolution of fungal pathogenicity.</title>
        <authorList>
            <person name="Shang Y."/>
            <person name="Xiao G."/>
            <person name="Zheng P."/>
            <person name="Cen K."/>
            <person name="Zhan S."/>
            <person name="Wang C."/>
        </authorList>
    </citation>
    <scope>NUCLEOTIDE SEQUENCE [LARGE SCALE GENOMIC DNA]</scope>
    <source>
        <strain evidence="2 3">RCEF 4871</strain>
    </source>
</reference>
<dbReference type="EMBL" id="AZHC01000005">
    <property type="protein sequence ID" value="OAA47754.1"/>
    <property type="molecule type" value="Genomic_DNA"/>
</dbReference>
<organism evidence="2 3">
    <name type="scientific">Metarhizium rileyi (strain RCEF 4871)</name>
    <name type="common">Nomuraea rileyi</name>
    <dbReference type="NCBI Taxonomy" id="1649241"/>
    <lineage>
        <taxon>Eukaryota</taxon>
        <taxon>Fungi</taxon>
        <taxon>Dikarya</taxon>
        <taxon>Ascomycota</taxon>
        <taxon>Pezizomycotina</taxon>
        <taxon>Sordariomycetes</taxon>
        <taxon>Hypocreomycetidae</taxon>
        <taxon>Hypocreales</taxon>
        <taxon>Clavicipitaceae</taxon>
        <taxon>Metarhizium</taxon>
    </lineage>
</organism>
<feature type="region of interest" description="Disordered" evidence="1">
    <location>
        <begin position="95"/>
        <end position="126"/>
    </location>
</feature>
<sequence>MSAGEDRRQYVPGDSRADLGIRSDLHTQAQAHTCTHIHIPPPTYTTTTYDLTLPKQQNMNSTTVQAQQALNAYGPVSSPHIFDRTSSKKIFASMLGSRRTSSVSTPAESRRPSATSTTSNKKNKKIKLPTVILPSFRFVN</sequence>
<dbReference type="OrthoDB" id="4941502at2759"/>
<comment type="caution">
    <text evidence="2">The sequence shown here is derived from an EMBL/GenBank/DDBJ whole genome shotgun (WGS) entry which is preliminary data.</text>
</comment>